<dbReference type="Gene3D" id="3.40.47.10">
    <property type="match status" value="2"/>
</dbReference>
<sequence length="372" mass="37772">MTAAAITGLGLVSPYGHGTEVFWQKLLTGDPVTEPSPTSPATAGEPVARVPPAGETGATPRKQTWAREALAEALRAAGRAELPPTALLVIAGSTPCLPHPTSPHAASPLPDEVSGPDLRDYFGGARVYVTHACASAAFAMALAQQCVTGGTADIVAVVGASVLNPYDYSSMDVVRAVSPTGARPFDTTRDGITVGEGAGAVILEPAGGRRRGPLLAGASCRVGGGSASASDDETIAACMRDALAQGRERSRVHPGRLGYVHAHATGTPQGDAAELLALEGVARELGIHDLPSGSHKGAIGHLLHSSAFPGLVAAVNALRDGIAPPTAGLETPEPTERVHLLRRPHRIARDSTALVNGFGFGGSNASLLIAPS</sequence>
<dbReference type="Pfam" id="PF02801">
    <property type="entry name" value="Ketoacyl-synt_C"/>
    <property type="match status" value="1"/>
</dbReference>
<dbReference type="InterPro" id="IPR020841">
    <property type="entry name" value="PKS_Beta-ketoAc_synthase_dom"/>
</dbReference>
<dbReference type="PANTHER" id="PTHR11712">
    <property type="entry name" value="POLYKETIDE SYNTHASE-RELATED"/>
    <property type="match status" value="1"/>
</dbReference>
<evidence type="ECO:0000256" key="1">
    <source>
        <dbReference type="ARBA" id="ARBA00008467"/>
    </source>
</evidence>
<evidence type="ECO:0000256" key="3">
    <source>
        <dbReference type="RuleBase" id="RU003694"/>
    </source>
</evidence>
<proteinExistence type="inferred from homology"/>
<evidence type="ECO:0000259" key="5">
    <source>
        <dbReference type="PROSITE" id="PS52004"/>
    </source>
</evidence>
<dbReference type="InterPro" id="IPR016039">
    <property type="entry name" value="Thiolase-like"/>
</dbReference>
<comment type="similarity">
    <text evidence="1 3">Belongs to the thiolase-like superfamily. Beta-ketoacyl-ACP synthases family.</text>
</comment>
<dbReference type="Proteomes" id="UP000253094">
    <property type="component" value="Unassembled WGS sequence"/>
</dbReference>
<dbReference type="InterPro" id="IPR014030">
    <property type="entry name" value="Ketoacyl_synth_N"/>
</dbReference>
<dbReference type="OrthoDB" id="9808669at2"/>
<evidence type="ECO:0000256" key="4">
    <source>
        <dbReference type="SAM" id="MobiDB-lite"/>
    </source>
</evidence>
<dbReference type="GO" id="GO:0004315">
    <property type="term" value="F:3-oxoacyl-[acyl-carrier-protein] synthase activity"/>
    <property type="evidence" value="ECO:0007669"/>
    <property type="project" value="TreeGrafter"/>
</dbReference>
<dbReference type="PANTHER" id="PTHR11712:SF336">
    <property type="entry name" value="3-OXOACYL-[ACYL-CARRIER-PROTEIN] SYNTHASE, MITOCHONDRIAL"/>
    <property type="match status" value="1"/>
</dbReference>
<feature type="region of interest" description="Disordered" evidence="4">
    <location>
        <begin position="29"/>
        <end position="63"/>
    </location>
</feature>
<evidence type="ECO:0000256" key="2">
    <source>
        <dbReference type="ARBA" id="ARBA00022679"/>
    </source>
</evidence>
<dbReference type="SMART" id="SM00825">
    <property type="entry name" value="PKS_KS"/>
    <property type="match status" value="1"/>
</dbReference>
<evidence type="ECO:0000313" key="7">
    <source>
        <dbReference type="Proteomes" id="UP000253094"/>
    </source>
</evidence>
<feature type="domain" description="Ketosynthase family 3 (KS3)" evidence="5">
    <location>
        <begin position="1"/>
        <end position="371"/>
    </location>
</feature>
<dbReference type="InterPro" id="IPR014031">
    <property type="entry name" value="Ketoacyl_synth_C"/>
</dbReference>
<dbReference type="EMBL" id="QOIL01000007">
    <property type="protein sequence ID" value="RCG30669.1"/>
    <property type="molecule type" value="Genomic_DNA"/>
</dbReference>
<gene>
    <name evidence="6" type="ORF">DQ384_15430</name>
</gene>
<dbReference type="InterPro" id="IPR000794">
    <property type="entry name" value="Beta-ketoacyl_synthase"/>
</dbReference>
<dbReference type="SUPFAM" id="SSF53901">
    <property type="entry name" value="Thiolase-like"/>
    <property type="match status" value="2"/>
</dbReference>
<dbReference type="PROSITE" id="PS52004">
    <property type="entry name" value="KS3_2"/>
    <property type="match status" value="1"/>
</dbReference>
<dbReference type="Pfam" id="PF00109">
    <property type="entry name" value="ketoacyl-synt"/>
    <property type="match status" value="1"/>
</dbReference>
<keyword evidence="2 3" id="KW-0808">Transferase</keyword>
<comment type="caution">
    <text evidence="6">The sequence shown here is derived from an EMBL/GenBank/DDBJ whole genome shotgun (WGS) entry which is preliminary data.</text>
</comment>
<dbReference type="GO" id="GO:0006633">
    <property type="term" value="P:fatty acid biosynthetic process"/>
    <property type="evidence" value="ECO:0007669"/>
    <property type="project" value="TreeGrafter"/>
</dbReference>
<organism evidence="6 7">
    <name type="scientific">Sphaerisporangium album</name>
    <dbReference type="NCBI Taxonomy" id="509200"/>
    <lineage>
        <taxon>Bacteria</taxon>
        <taxon>Bacillati</taxon>
        <taxon>Actinomycetota</taxon>
        <taxon>Actinomycetes</taxon>
        <taxon>Streptosporangiales</taxon>
        <taxon>Streptosporangiaceae</taxon>
        <taxon>Sphaerisporangium</taxon>
    </lineage>
</organism>
<name>A0A367FLA2_9ACTN</name>
<reference evidence="6 7" key="1">
    <citation type="submission" date="2018-06" db="EMBL/GenBank/DDBJ databases">
        <title>Sphaerisporangium craniellae sp. nov., isolated from a marine sponge in the South China Sea.</title>
        <authorList>
            <person name="Li L."/>
        </authorList>
    </citation>
    <scope>NUCLEOTIDE SEQUENCE [LARGE SCALE GENOMIC DNA]</scope>
    <source>
        <strain evidence="6 7">CCTCC AA 208026</strain>
    </source>
</reference>
<dbReference type="RefSeq" id="WP_114029465.1">
    <property type="nucleotide sequence ID" value="NZ_QOIL01000007.1"/>
</dbReference>
<protein>
    <submittedName>
        <fullName evidence="6">3-oxoacyl-ACP synthase</fullName>
    </submittedName>
</protein>
<dbReference type="AlphaFoldDB" id="A0A367FLA2"/>
<keyword evidence="7" id="KW-1185">Reference proteome</keyword>
<accession>A0A367FLA2</accession>
<evidence type="ECO:0000313" key="6">
    <source>
        <dbReference type="EMBL" id="RCG30669.1"/>
    </source>
</evidence>